<sequence>MNHCAPELYSDKCKICNNRADLSHTLWACPEAPMRGEFPDGRGWKAAFLGSDSQLQARLVRQAEDAAGALGIIADV</sequence>
<comment type="caution">
    <text evidence="1">The sequence shown here is derived from an EMBL/GenBank/DDBJ whole genome shotgun (WGS) entry which is preliminary data.</text>
</comment>
<reference evidence="1" key="2">
    <citation type="submission" date="2021-09" db="EMBL/GenBank/DDBJ databases">
        <authorList>
            <person name="Jia N."/>
            <person name="Wang J."/>
            <person name="Shi W."/>
            <person name="Du L."/>
            <person name="Sun Y."/>
            <person name="Zhan W."/>
            <person name="Jiang J."/>
            <person name="Wang Q."/>
            <person name="Zhang B."/>
            <person name="Ji P."/>
            <person name="Sakyi L.B."/>
            <person name="Cui X."/>
            <person name="Yuan T."/>
            <person name="Jiang B."/>
            <person name="Yang W."/>
            <person name="Lam T.T.-Y."/>
            <person name="Chang Q."/>
            <person name="Ding S."/>
            <person name="Wang X."/>
            <person name="Zhu J."/>
            <person name="Ruan X."/>
            <person name="Zhao L."/>
            <person name="Wei J."/>
            <person name="Que T."/>
            <person name="Du C."/>
            <person name="Cheng J."/>
            <person name="Dai P."/>
            <person name="Han X."/>
            <person name="Huang E."/>
            <person name="Gao Y."/>
            <person name="Liu J."/>
            <person name="Shao H."/>
            <person name="Ye R."/>
            <person name="Li L."/>
            <person name="Wei W."/>
            <person name="Wang X."/>
            <person name="Wang C."/>
            <person name="Huo Q."/>
            <person name="Li W."/>
            <person name="Guo W."/>
            <person name="Chen H."/>
            <person name="Chen S."/>
            <person name="Zhou L."/>
            <person name="Zhou L."/>
            <person name="Ni X."/>
            <person name="Tian J."/>
            <person name="Zhou Y."/>
            <person name="Sheng Y."/>
            <person name="Liu T."/>
            <person name="Pan Y."/>
            <person name="Xia L."/>
            <person name="Li J."/>
            <person name="Zhao F."/>
            <person name="Cao W."/>
        </authorList>
    </citation>
    <scope>NUCLEOTIDE SEQUENCE</scope>
    <source>
        <strain evidence="1">Rsan-2018</strain>
        <tissue evidence="1">Larvae</tissue>
    </source>
</reference>
<dbReference type="EMBL" id="JABSTV010001246">
    <property type="protein sequence ID" value="KAH7975518.1"/>
    <property type="molecule type" value="Genomic_DNA"/>
</dbReference>
<evidence type="ECO:0000313" key="2">
    <source>
        <dbReference type="Proteomes" id="UP000821837"/>
    </source>
</evidence>
<proteinExistence type="predicted"/>
<keyword evidence="2" id="KW-1185">Reference proteome</keyword>
<evidence type="ECO:0008006" key="3">
    <source>
        <dbReference type="Google" id="ProtNLM"/>
    </source>
</evidence>
<protein>
    <recommendedName>
        <fullName evidence="3">Tick transposon</fullName>
    </recommendedName>
</protein>
<dbReference type="AlphaFoldDB" id="A0A9D4QF04"/>
<evidence type="ECO:0000313" key="1">
    <source>
        <dbReference type="EMBL" id="KAH7975518.1"/>
    </source>
</evidence>
<accession>A0A9D4QF04</accession>
<organism evidence="1 2">
    <name type="scientific">Rhipicephalus sanguineus</name>
    <name type="common">Brown dog tick</name>
    <name type="synonym">Ixodes sanguineus</name>
    <dbReference type="NCBI Taxonomy" id="34632"/>
    <lineage>
        <taxon>Eukaryota</taxon>
        <taxon>Metazoa</taxon>
        <taxon>Ecdysozoa</taxon>
        <taxon>Arthropoda</taxon>
        <taxon>Chelicerata</taxon>
        <taxon>Arachnida</taxon>
        <taxon>Acari</taxon>
        <taxon>Parasitiformes</taxon>
        <taxon>Ixodida</taxon>
        <taxon>Ixodoidea</taxon>
        <taxon>Ixodidae</taxon>
        <taxon>Rhipicephalinae</taxon>
        <taxon>Rhipicephalus</taxon>
        <taxon>Rhipicephalus</taxon>
    </lineage>
</organism>
<gene>
    <name evidence="1" type="ORF">HPB52_002614</name>
</gene>
<reference evidence="1" key="1">
    <citation type="journal article" date="2020" name="Cell">
        <title>Large-Scale Comparative Analyses of Tick Genomes Elucidate Their Genetic Diversity and Vector Capacities.</title>
        <authorList>
            <consortium name="Tick Genome and Microbiome Consortium (TIGMIC)"/>
            <person name="Jia N."/>
            <person name="Wang J."/>
            <person name="Shi W."/>
            <person name="Du L."/>
            <person name="Sun Y."/>
            <person name="Zhan W."/>
            <person name="Jiang J.F."/>
            <person name="Wang Q."/>
            <person name="Zhang B."/>
            <person name="Ji P."/>
            <person name="Bell-Sakyi L."/>
            <person name="Cui X.M."/>
            <person name="Yuan T.T."/>
            <person name="Jiang B.G."/>
            <person name="Yang W.F."/>
            <person name="Lam T.T."/>
            <person name="Chang Q.C."/>
            <person name="Ding S.J."/>
            <person name="Wang X.J."/>
            <person name="Zhu J.G."/>
            <person name="Ruan X.D."/>
            <person name="Zhao L."/>
            <person name="Wei J.T."/>
            <person name="Ye R.Z."/>
            <person name="Que T.C."/>
            <person name="Du C.H."/>
            <person name="Zhou Y.H."/>
            <person name="Cheng J.X."/>
            <person name="Dai P.F."/>
            <person name="Guo W.B."/>
            <person name="Han X.H."/>
            <person name="Huang E.J."/>
            <person name="Li L.F."/>
            <person name="Wei W."/>
            <person name="Gao Y.C."/>
            <person name="Liu J.Z."/>
            <person name="Shao H.Z."/>
            <person name="Wang X."/>
            <person name="Wang C.C."/>
            <person name="Yang T.C."/>
            <person name="Huo Q.B."/>
            <person name="Li W."/>
            <person name="Chen H.Y."/>
            <person name="Chen S.E."/>
            <person name="Zhou L.G."/>
            <person name="Ni X.B."/>
            <person name="Tian J.H."/>
            <person name="Sheng Y."/>
            <person name="Liu T."/>
            <person name="Pan Y.S."/>
            <person name="Xia L.Y."/>
            <person name="Li J."/>
            <person name="Zhao F."/>
            <person name="Cao W.C."/>
        </authorList>
    </citation>
    <scope>NUCLEOTIDE SEQUENCE</scope>
    <source>
        <strain evidence="1">Rsan-2018</strain>
    </source>
</reference>
<dbReference type="Proteomes" id="UP000821837">
    <property type="component" value="Chromosome 10"/>
</dbReference>
<name>A0A9D4QF04_RHISA</name>